<reference evidence="2 3" key="1">
    <citation type="submission" date="2015-07" db="EMBL/GenBank/DDBJ databases">
        <title>Draft genome sequence of the Amantichitinum ursilacus IGB-41, a new chitin-degrading bacterium.</title>
        <authorList>
            <person name="Kirstahler P."/>
            <person name="Guenther M."/>
            <person name="Grumaz C."/>
            <person name="Rupp S."/>
            <person name="Zibek S."/>
            <person name="Sohn K."/>
        </authorList>
    </citation>
    <scope>NUCLEOTIDE SEQUENCE [LARGE SCALE GENOMIC DNA]</scope>
    <source>
        <strain evidence="2 3">IGB-41</strain>
    </source>
</reference>
<proteinExistence type="predicted"/>
<dbReference type="EMBL" id="LAQT01000009">
    <property type="protein sequence ID" value="KPC52584.1"/>
    <property type="molecule type" value="Genomic_DNA"/>
</dbReference>
<dbReference type="OrthoDB" id="6004583at2"/>
<dbReference type="AlphaFoldDB" id="A0A0N0GN85"/>
<dbReference type="Proteomes" id="UP000037939">
    <property type="component" value="Unassembled WGS sequence"/>
</dbReference>
<keyword evidence="3" id="KW-1185">Reference proteome</keyword>
<sequence>MATPLTLKDLLAALSGAVIGAQDQIEQHQLANLSGYFDEDNRPRSVQVRLPSMTPGADEGEEDFYRAPLLALVPANPLQIREVEIEFDVELGELGNEPQTGNAAAPTSAGTGDTAWNDGTPRKTVQIDAQPGKKQSVGKVHLKVVVHSTEISAGMAKLTNQLAQTQGVVKAAAPRPVA</sequence>
<dbReference type="Pfam" id="PF11655">
    <property type="entry name" value="DUF2589"/>
    <property type="match status" value="1"/>
</dbReference>
<accession>A0A0N0GN85</accession>
<name>A0A0N0GN85_9NEIS</name>
<dbReference type="InterPro" id="IPR024510">
    <property type="entry name" value="DUF2589"/>
</dbReference>
<evidence type="ECO:0000313" key="2">
    <source>
        <dbReference type="EMBL" id="KPC52584.1"/>
    </source>
</evidence>
<feature type="region of interest" description="Disordered" evidence="1">
    <location>
        <begin position="94"/>
        <end position="133"/>
    </location>
</feature>
<evidence type="ECO:0008006" key="4">
    <source>
        <dbReference type="Google" id="ProtNLM"/>
    </source>
</evidence>
<dbReference type="RefSeq" id="WP_083458975.1">
    <property type="nucleotide sequence ID" value="NZ_LAQT01000009.1"/>
</dbReference>
<dbReference type="STRING" id="857265.WG78_12090"/>
<evidence type="ECO:0000313" key="3">
    <source>
        <dbReference type="Proteomes" id="UP000037939"/>
    </source>
</evidence>
<dbReference type="PATRIC" id="fig|857265.3.peg.2492"/>
<comment type="caution">
    <text evidence="2">The sequence shown here is derived from an EMBL/GenBank/DDBJ whole genome shotgun (WGS) entry which is preliminary data.</text>
</comment>
<gene>
    <name evidence="2" type="ORF">WG78_12090</name>
</gene>
<organism evidence="2 3">
    <name type="scientific">Amantichitinum ursilacus</name>
    <dbReference type="NCBI Taxonomy" id="857265"/>
    <lineage>
        <taxon>Bacteria</taxon>
        <taxon>Pseudomonadati</taxon>
        <taxon>Pseudomonadota</taxon>
        <taxon>Betaproteobacteria</taxon>
        <taxon>Neisseriales</taxon>
        <taxon>Chitinibacteraceae</taxon>
        <taxon>Amantichitinum</taxon>
    </lineage>
</organism>
<evidence type="ECO:0000256" key="1">
    <source>
        <dbReference type="SAM" id="MobiDB-lite"/>
    </source>
</evidence>
<protein>
    <recommendedName>
        <fullName evidence="4">DUF2589 domain-containing protein</fullName>
    </recommendedName>
</protein>